<name>A0ABV4M178_9VIBR</name>
<evidence type="ECO:0000256" key="1">
    <source>
        <dbReference type="SAM" id="Phobius"/>
    </source>
</evidence>
<accession>A0ABV4M178</accession>
<gene>
    <name evidence="2" type="ORF">ACED38_00990</name>
</gene>
<dbReference type="RefSeq" id="WP_136995536.1">
    <property type="nucleotide sequence ID" value="NZ_JBGOOT010000001.1"/>
</dbReference>
<proteinExistence type="predicted"/>
<organism evidence="2 3">
    <name type="scientific">Vibrio cortegadensis</name>
    <dbReference type="NCBI Taxonomy" id="1328770"/>
    <lineage>
        <taxon>Bacteria</taxon>
        <taxon>Pseudomonadati</taxon>
        <taxon>Pseudomonadota</taxon>
        <taxon>Gammaproteobacteria</taxon>
        <taxon>Vibrionales</taxon>
        <taxon>Vibrionaceae</taxon>
        <taxon>Vibrio</taxon>
    </lineage>
</organism>
<keyword evidence="1" id="KW-0812">Transmembrane</keyword>
<keyword evidence="1" id="KW-1133">Transmembrane helix</keyword>
<feature type="transmembrane region" description="Helical" evidence="1">
    <location>
        <begin position="20"/>
        <end position="38"/>
    </location>
</feature>
<keyword evidence="1" id="KW-0472">Membrane</keyword>
<reference evidence="2 3" key="1">
    <citation type="submission" date="2024-06" db="EMBL/GenBank/DDBJ databases">
        <authorList>
            <person name="Steensen K."/>
            <person name="Seneca J."/>
            <person name="Bartlau N."/>
            <person name="Yu A.X."/>
            <person name="Polz M.F."/>
        </authorList>
    </citation>
    <scope>NUCLEOTIDE SEQUENCE [LARGE SCALE GENOMIC DNA]</scope>
    <source>
        <strain evidence="2 3">FF146</strain>
    </source>
</reference>
<comment type="caution">
    <text evidence="2">The sequence shown here is derived from an EMBL/GenBank/DDBJ whole genome shotgun (WGS) entry which is preliminary data.</text>
</comment>
<dbReference type="Proteomes" id="UP001569153">
    <property type="component" value="Unassembled WGS sequence"/>
</dbReference>
<sequence>MNKFITNCKAFMQDEEGLTVVEYVVGAGLLVAGLTAIFSNMGSDLDDKLSATISSIS</sequence>
<evidence type="ECO:0000313" key="2">
    <source>
        <dbReference type="EMBL" id="MEZ8193448.1"/>
    </source>
</evidence>
<protein>
    <submittedName>
        <fullName evidence="2">Flp family type IVb pilin</fullName>
    </submittedName>
</protein>
<evidence type="ECO:0000313" key="3">
    <source>
        <dbReference type="Proteomes" id="UP001569153"/>
    </source>
</evidence>
<keyword evidence="3" id="KW-1185">Reference proteome</keyword>
<dbReference type="EMBL" id="JBGOOT010000001">
    <property type="protein sequence ID" value="MEZ8193448.1"/>
    <property type="molecule type" value="Genomic_DNA"/>
</dbReference>